<feature type="compositionally biased region" description="Basic and acidic residues" evidence="1">
    <location>
        <begin position="107"/>
        <end position="133"/>
    </location>
</feature>
<evidence type="ECO:0000313" key="2">
    <source>
        <dbReference type="EMBL" id="KAJ1205856.1"/>
    </source>
</evidence>
<dbReference type="EMBL" id="JANPWB010000002">
    <property type="protein sequence ID" value="KAJ1205856.1"/>
    <property type="molecule type" value="Genomic_DNA"/>
</dbReference>
<keyword evidence="3" id="KW-1185">Reference proteome</keyword>
<organism evidence="2 3">
    <name type="scientific">Pleurodeles waltl</name>
    <name type="common">Iberian ribbed newt</name>
    <dbReference type="NCBI Taxonomy" id="8319"/>
    <lineage>
        <taxon>Eukaryota</taxon>
        <taxon>Metazoa</taxon>
        <taxon>Chordata</taxon>
        <taxon>Craniata</taxon>
        <taxon>Vertebrata</taxon>
        <taxon>Euteleostomi</taxon>
        <taxon>Amphibia</taxon>
        <taxon>Batrachia</taxon>
        <taxon>Caudata</taxon>
        <taxon>Salamandroidea</taxon>
        <taxon>Salamandridae</taxon>
        <taxon>Pleurodelinae</taxon>
        <taxon>Pleurodeles</taxon>
    </lineage>
</organism>
<protein>
    <submittedName>
        <fullName evidence="2">Uncharacterized protein</fullName>
    </submittedName>
</protein>
<reference evidence="2" key="1">
    <citation type="journal article" date="2022" name="bioRxiv">
        <title>Sequencing and chromosome-scale assembly of the giantPleurodeles waltlgenome.</title>
        <authorList>
            <person name="Brown T."/>
            <person name="Elewa A."/>
            <person name="Iarovenko S."/>
            <person name="Subramanian E."/>
            <person name="Araus A.J."/>
            <person name="Petzold A."/>
            <person name="Susuki M."/>
            <person name="Suzuki K.-i.T."/>
            <person name="Hayashi T."/>
            <person name="Toyoda A."/>
            <person name="Oliveira C."/>
            <person name="Osipova E."/>
            <person name="Leigh N.D."/>
            <person name="Simon A."/>
            <person name="Yun M.H."/>
        </authorList>
    </citation>
    <scope>NUCLEOTIDE SEQUENCE</scope>
    <source>
        <strain evidence="2">20211129_DDA</strain>
        <tissue evidence="2">Liver</tissue>
    </source>
</reference>
<sequence>MGPHKDTGLGVAGDEAVTPERNKTEPPRGTWPTGMVGWEATRPYRRWSDCSKVSPPGDPVPEEVDVRIARCQTRTSRLDDDGSGGCGGLVPLAPVLACHRLTGPSLADREQEQEDGHDVLMQEDLCREPPRPH</sequence>
<proteinExistence type="predicted"/>
<evidence type="ECO:0000313" key="3">
    <source>
        <dbReference type="Proteomes" id="UP001066276"/>
    </source>
</evidence>
<dbReference type="Proteomes" id="UP001066276">
    <property type="component" value="Chromosome 1_2"/>
</dbReference>
<evidence type="ECO:0000256" key="1">
    <source>
        <dbReference type="SAM" id="MobiDB-lite"/>
    </source>
</evidence>
<comment type="caution">
    <text evidence="2">The sequence shown here is derived from an EMBL/GenBank/DDBJ whole genome shotgun (WGS) entry which is preliminary data.</text>
</comment>
<dbReference type="AlphaFoldDB" id="A0AAV7VZL8"/>
<gene>
    <name evidence="2" type="ORF">NDU88_001281</name>
</gene>
<name>A0AAV7VZL8_PLEWA</name>
<feature type="region of interest" description="Disordered" evidence="1">
    <location>
        <begin position="1"/>
        <end position="36"/>
    </location>
</feature>
<feature type="region of interest" description="Disordered" evidence="1">
    <location>
        <begin position="104"/>
        <end position="133"/>
    </location>
</feature>
<accession>A0AAV7VZL8</accession>